<evidence type="ECO:0000313" key="4">
    <source>
        <dbReference type="Proteomes" id="UP000091979"/>
    </source>
</evidence>
<accession>A0A1B7XCQ5</accession>
<dbReference type="RefSeq" id="WP_066854722.1">
    <property type="nucleotide sequence ID" value="NZ_JXMS01000013.1"/>
</dbReference>
<evidence type="ECO:0000313" key="3">
    <source>
        <dbReference type="EMBL" id="OBQ51733.1"/>
    </source>
</evidence>
<sequence length="420" mass="46476">MKPTFSFIHAADLHLDAAFKGVAHVSSQVAGVLRSATFEALERLTQLACKERPLFVVLAGDIYNQEDQSLKARFALLDACKRMDEAGVRVFIVHGNHDPLVESEKSFSFPENVHIFGTEGVEQVRVENSDGELVAVVHGISHGKHNERRKLARQYKRTEDDVFQIALLHCTVDSVAASEQYAPASVGDFAKSGIDYWALGHIHEQQIVSKEPFAAYSGNIQGLHINEQGERGCLFVTVEDGQSTIRSHTLGTVQWKIIPVDISAIEQLDMLEDAVENYLDGVVQTLPESCKGVIVRLVLKGRSVLDGELRKNGAVQEFTERIREGQMQNSPFVWLKDIELACKPDVDIKAMRSRPDLLGEALTVAESLTGENGVEELRESVSELYGSPAVKRNLTILTDVELEQLAAEAQYLCIDLLEAE</sequence>
<dbReference type="SUPFAM" id="SSF56300">
    <property type="entry name" value="Metallo-dependent phosphatases"/>
    <property type="match status" value="1"/>
</dbReference>
<dbReference type="AlphaFoldDB" id="A0A1B7XCQ5"/>
<dbReference type="InterPro" id="IPR029052">
    <property type="entry name" value="Metallo-depent_PP-like"/>
</dbReference>
<dbReference type="InterPro" id="IPR041796">
    <property type="entry name" value="Mre11_N"/>
</dbReference>
<protein>
    <recommendedName>
        <fullName evidence="2">Calcineurin-like phosphoesterase domain-containing protein</fullName>
    </recommendedName>
</protein>
<keyword evidence="4" id="KW-1185">Reference proteome</keyword>
<dbReference type="GO" id="GO:0016787">
    <property type="term" value="F:hydrolase activity"/>
    <property type="evidence" value="ECO:0007669"/>
    <property type="project" value="UniProtKB-KW"/>
</dbReference>
<dbReference type="PIRSF" id="PIRSF033091">
    <property type="entry name" value="Pesterase_YhaO"/>
    <property type="match status" value="1"/>
</dbReference>
<dbReference type="InterPro" id="IPR004843">
    <property type="entry name" value="Calcineurin-like_PHP"/>
</dbReference>
<dbReference type="Pfam" id="PF00149">
    <property type="entry name" value="Metallophos"/>
    <property type="match status" value="1"/>
</dbReference>
<dbReference type="Proteomes" id="UP000091979">
    <property type="component" value="Unassembled WGS sequence"/>
</dbReference>
<dbReference type="STRING" id="1560234.SP90_09015"/>
<dbReference type="InterPro" id="IPR050535">
    <property type="entry name" value="DNA_Repair-Maintenance_Comp"/>
</dbReference>
<dbReference type="CDD" id="cd00840">
    <property type="entry name" value="MPP_Mre11_N"/>
    <property type="match status" value="1"/>
</dbReference>
<keyword evidence="1" id="KW-0378">Hydrolase</keyword>
<dbReference type="PANTHER" id="PTHR30337:SF7">
    <property type="entry name" value="PHOSPHOESTERASE"/>
    <property type="match status" value="1"/>
</dbReference>
<feature type="domain" description="Calcineurin-like phosphoesterase" evidence="2">
    <location>
        <begin position="6"/>
        <end position="204"/>
    </location>
</feature>
<dbReference type="Gene3D" id="3.60.21.10">
    <property type="match status" value="1"/>
</dbReference>
<evidence type="ECO:0000259" key="2">
    <source>
        <dbReference type="Pfam" id="PF00149"/>
    </source>
</evidence>
<proteinExistence type="predicted"/>
<organism evidence="3 4">
    <name type="scientific">Halodesulfovibrio spirochaetisodalis</name>
    <dbReference type="NCBI Taxonomy" id="1560234"/>
    <lineage>
        <taxon>Bacteria</taxon>
        <taxon>Pseudomonadati</taxon>
        <taxon>Thermodesulfobacteriota</taxon>
        <taxon>Desulfovibrionia</taxon>
        <taxon>Desulfovibrionales</taxon>
        <taxon>Desulfovibrionaceae</taxon>
        <taxon>Halodesulfovibrio</taxon>
    </lineage>
</organism>
<dbReference type="InterPro" id="IPR014576">
    <property type="entry name" value="Pesterase_YhaO"/>
</dbReference>
<reference evidence="3 4" key="1">
    <citation type="submission" date="2015-01" db="EMBL/GenBank/DDBJ databases">
        <title>Desulfovibrio sp. JC271 draft genome sequence.</title>
        <authorList>
            <person name="Shivani Y."/>
            <person name="Subhash Y."/>
            <person name="Sasikala C."/>
            <person name="Ramana C.V."/>
        </authorList>
    </citation>
    <scope>NUCLEOTIDE SEQUENCE [LARGE SCALE GENOMIC DNA]</scope>
    <source>
        <strain evidence="3 4">JC271</strain>
    </source>
</reference>
<evidence type="ECO:0000256" key="1">
    <source>
        <dbReference type="ARBA" id="ARBA00022801"/>
    </source>
</evidence>
<name>A0A1B7XCQ5_9BACT</name>
<dbReference type="PANTHER" id="PTHR30337">
    <property type="entry name" value="COMPONENT OF ATP-DEPENDENT DSDNA EXONUCLEASE"/>
    <property type="match status" value="1"/>
</dbReference>
<comment type="caution">
    <text evidence="3">The sequence shown here is derived from an EMBL/GenBank/DDBJ whole genome shotgun (WGS) entry which is preliminary data.</text>
</comment>
<dbReference type="PATRIC" id="fig|1560234.3.peg.634"/>
<gene>
    <name evidence="3" type="ORF">SP90_09015</name>
</gene>
<dbReference type="OrthoDB" id="9773856at2"/>
<dbReference type="EMBL" id="JXMS01000013">
    <property type="protein sequence ID" value="OBQ51733.1"/>
    <property type="molecule type" value="Genomic_DNA"/>
</dbReference>